<dbReference type="InterPro" id="IPR012341">
    <property type="entry name" value="6hp_glycosidase-like_sf"/>
</dbReference>
<dbReference type="GO" id="GO:0016798">
    <property type="term" value="F:hydrolase activity, acting on glycosyl bonds"/>
    <property type="evidence" value="ECO:0007669"/>
    <property type="project" value="UniProtKB-KW"/>
</dbReference>
<keyword evidence="3 5" id="KW-0326">Glycosidase</keyword>
<dbReference type="EMBL" id="JAPNTZ010000013">
    <property type="protein sequence ID" value="MCY1142822.1"/>
    <property type="molecule type" value="Genomic_DNA"/>
</dbReference>
<evidence type="ECO:0000256" key="2">
    <source>
        <dbReference type="ARBA" id="ARBA00022801"/>
    </source>
</evidence>
<dbReference type="PANTHER" id="PTHR10412:SF11">
    <property type="entry name" value="MANNOSYL-OLIGOSACCHARIDE GLUCOSIDASE"/>
    <property type="match status" value="1"/>
</dbReference>
<evidence type="ECO:0000256" key="1">
    <source>
        <dbReference type="ARBA" id="ARBA00010833"/>
    </source>
</evidence>
<keyword evidence="6" id="KW-1185">Reference proteome</keyword>
<comment type="caution">
    <text evidence="5">The sequence shown here is derived from an EMBL/GenBank/DDBJ whole genome shotgun (WGS) entry which is preliminary data.</text>
</comment>
<proteinExistence type="inferred from homology"/>
<dbReference type="InterPro" id="IPR004888">
    <property type="entry name" value="Glycoside_hydrolase_63"/>
</dbReference>
<dbReference type="Gene3D" id="1.50.10.10">
    <property type="match status" value="1"/>
</dbReference>
<organism evidence="5 6">
    <name type="scientific">Paractinoplanes pyxinae</name>
    <dbReference type="NCBI Taxonomy" id="2997416"/>
    <lineage>
        <taxon>Bacteria</taxon>
        <taxon>Bacillati</taxon>
        <taxon>Actinomycetota</taxon>
        <taxon>Actinomycetes</taxon>
        <taxon>Micromonosporales</taxon>
        <taxon>Micromonosporaceae</taxon>
        <taxon>Paractinoplanes</taxon>
    </lineage>
</organism>
<feature type="domain" description="Mannosylglycerate hydrolase MGH1-like glycoside hydrolase" evidence="4">
    <location>
        <begin position="36"/>
        <end position="431"/>
    </location>
</feature>
<evidence type="ECO:0000259" key="4">
    <source>
        <dbReference type="Pfam" id="PF22422"/>
    </source>
</evidence>
<protein>
    <submittedName>
        <fullName evidence="5">Trehalase family glycosidase</fullName>
    </submittedName>
</protein>
<dbReference type="SUPFAM" id="SSF48208">
    <property type="entry name" value="Six-hairpin glycosidases"/>
    <property type="match status" value="1"/>
</dbReference>
<dbReference type="InterPro" id="IPR008928">
    <property type="entry name" value="6-hairpin_glycosidase_sf"/>
</dbReference>
<evidence type="ECO:0000313" key="5">
    <source>
        <dbReference type="EMBL" id="MCY1142822.1"/>
    </source>
</evidence>
<dbReference type="InterPro" id="IPR054491">
    <property type="entry name" value="MGH1-like_GH"/>
</dbReference>
<dbReference type="RefSeq" id="WP_267567282.1">
    <property type="nucleotide sequence ID" value="NZ_JAPNTZ010000013.1"/>
</dbReference>
<comment type="similarity">
    <text evidence="1">Belongs to the glycosyl hydrolase 63 family.</text>
</comment>
<accession>A0ABT4B8I7</accession>
<dbReference type="PANTHER" id="PTHR10412">
    <property type="entry name" value="MANNOSYL-OLIGOSACCHARIDE GLUCOSIDASE"/>
    <property type="match status" value="1"/>
</dbReference>
<reference evidence="5" key="1">
    <citation type="submission" date="2022-11" db="EMBL/GenBank/DDBJ databases">
        <authorList>
            <person name="Somphong A."/>
            <person name="Phongsopitanun W."/>
        </authorList>
    </citation>
    <scope>NUCLEOTIDE SEQUENCE</scope>
    <source>
        <strain evidence="5">Pm04-4</strain>
    </source>
</reference>
<evidence type="ECO:0000256" key="3">
    <source>
        <dbReference type="ARBA" id="ARBA00023295"/>
    </source>
</evidence>
<name>A0ABT4B8I7_9ACTN</name>
<keyword evidence="2" id="KW-0378">Hydrolase</keyword>
<gene>
    <name evidence="5" type="ORF">OWR29_32920</name>
</gene>
<evidence type="ECO:0000313" key="6">
    <source>
        <dbReference type="Proteomes" id="UP001151002"/>
    </source>
</evidence>
<dbReference type="Proteomes" id="UP001151002">
    <property type="component" value="Unassembled WGS sequence"/>
</dbReference>
<dbReference type="Pfam" id="PF22422">
    <property type="entry name" value="MGH1-like_GH"/>
    <property type="match status" value="1"/>
</dbReference>
<sequence>MTESVTEMSAELWNSAAGVLETNWSGDHMVPSRRLYPHQWSWDTAFIAVGLAYVNPGRAWRDLRSLFEAQWPDGRVPHIVFDPATAEADYFPGPAFWGVPAYGVRPAHGSTGIVQPPLHAVAAWKVYRRAAAHGAACVQEAHAELEWLYPRLVAQQDYLTHRRNLGGAGLAAIVHPWESGLDNSPAWDAAMANVPADLSLLSTYRRRDLDVADAAHRPTDRDYARYVGLVLSYRAESYSDTDLLSRHDFAVECPSFNAILGAAELALAQIAGVLGRTTEAAGHRERAQRIAHALVARLWNPRTRMFHARDVRTGTLSPAHCVSGLMPLLLPDLPSEQVEGIVAEAKSARFGMPAPSYDRTAADFDTMRYWRGPIWINMNWLLRRGLLVHGRRDEAEELRAAMVRLVHQQGHFEYFHPVTGEGLGAPTFSWTAALALDLLADRSVPAYARAA</sequence>